<dbReference type="RefSeq" id="WP_211326170.1">
    <property type="nucleotide sequence ID" value="NZ_BIFX01000001.1"/>
</dbReference>
<gene>
    <name evidence="3" type="ORF">EI42_02880</name>
</gene>
<accession>A0A326UAX8</accession>
<name>A0A326UAX8_THEHA</name>
<sequence>MPKESRKFINPLLRPSTTAETPPASPKKEKAASRRTGTPSKPAQQEVVQDETPQITETQEEAVMQPIDEILAEEAGSSFAPEEQSRERKMLVREAAPSYAPEFPETHTEEAVEIPSVSDEALSHETTPVDASVDSQEEPVQEDEVRRKPGLRRKRGGQSFEKTHERITLWIDKGLKYAFDDLAHKLEIPKTTLLNEAISDLLKKYESR</sequence>
<protein>
    <submittedName>
        <fullName evidence="3">Ribbon-helix-helix protein</fullName>
    </submittedName>
</protein>
<dbReference type="EMBL" id="QKUF01000008">
    <property type="protein sequence ID" value="PZW29584.1"/>
    <property type="molecule type" value="Genomic_DNA"/>
</dbReference>
<evidence type="ECO:0000313" key="3">
    <source>
        <dbReference type="EMBL" id="PZW29584.1"/>
    </source>
</evidence>
<reference evidence="3 4" key="1">
    <citation type="submission" date="2018-06" db="EMBL/GenBank/DDBJ databases">
        <title>Genomic Encyclopedia of Archaeal and Bacterial Type Strains, Phase II (KMG-II): from individual species to whole genera.</title>
        <authorList>
            <person name="Goeker M."/>
        </authorList>
    </citation>
    <scope>NUCLEOTIDE SEQUENCE [LARGE SCALE GENOMIC DNA]</scope>
    <source>
        <strain evidence="3 4">ATCC BAA-1881</strain>
    </source>
</reference>
<dbReference type="InterPro" id="IPR038733">
    <property type="entry name" value="Predicted_DNA_bind_prot_RHH"/>
</dbReference>
<dbReference type="Proteomes" id="UP000248806">
    <property type="component" value="Unassembled WGS sequence"/>
</dbReference>
<feature type="region of interest" description="Disordered" evidence="1">
    <location>
        <begin position="1"/>
        <end position="161"/>
    </location>
</feature>
<feature type="compositionally biased region" description="Polar residues" evidence="1">
    <location>
        <begin position="35"/>
        <end position="57"/>
    </location>
</feature>
<dbReference type="Pfam" id="PF12651">
    <property type="entry name" value="RHH_3"/>
    <property type="match status" value="1"/>
</dbReference>
<organism evidence="3 4">
    <name type="scientific">Thermosporothrix hazakensis</name>
    <dbReference type="NCBI Taxonomy" id="644383"/>
    <lineage>
        <taxon>Bacteria</taxon>
        <taxon>Bacillati</taxon>
        <taxon>Chloroflexota</taxon>
        <taxon>Ktedonobacteria</taxon>
        <taxon>Ktedonobacterales</taxon>
        <taxon>Thermosporotrichaceae</taxon>
        <taxon>Thermosporothrix</taxon>
    </lineage>
</organism>
<evidence type="ECO:0000259" key="2">
    <source>
        <dbReference type="Pfam" id="PF12651"/>
    </source>
</evidence>
<dbReference type="AlphaFoldDB" id="A0A326UAX8"/>
<proteinExistence type="predicted"/>
<evidence type="ECO:0000313" key="4">
    <source>
        <dbReference type="Proteomes" id="UP000248806"/>
    </source>
</evidence>
<evidence type="ECO:0000256" key="1">
    <source>
        <dbReference type="SAM" id="MobiDB-lite"/>
    </source>
</evidence>
<feature type="domain" description="Predicted DNA-binding protein ribbon-helix-helix" evidence="2">
    <location>
        <begin position="165"/>
        <end position="206"/>
    </location>
</feature>
<comment type="caution">
    <text evidence="3">The sequence shown here is derived from an EMBL/GenBank/DDBJ whole genome shotgun (WGS) entry which is preliminary data.</text>
</comment>
<feature type="compositionally biased region" description="Basic and acidic residues" evidence="1">
    <location>
        <begin position="83"/>
        <end position="92"/>
    </location>
</feature>
<keyword evidence="4" id="KW-1185">Reference proteome</keyword>